<accession>A0A166N651</accession>
<name>A0A166N651_EXIGL</name>
<keyword evidence="2" id="KW-1185">Reference proteome</keyword>
<organism evidence="1 2">
    <name type="scientific">Exidia glandulosa HHB12029</name>
    <dbReference type="NCBI Taxonomy" id="1314781"/>
    <lineage>
        <taxon>Eukaryota</taxon>
        <taxon>Fungi</taxon>
        <taxon>Dikarya</taxon>
        <taxon>Basidiomycota</taxon>
        <taxon>Agaricomycotina</taxon>
        <taxon>Agaricomycetes</taxon>
        <taxon>Auriculariales</taxon>
        <taxon>Exidiaceae</taxon>
        <taxon>Exidia</taxon>
    </lineage>
</organism>
<dbReference type="EMBL" id="KV426761">
    <property type="protein sequence ID" value="KZV78797.1"/>
    <property type="molecule type" value="Genomic_DNA"/>
</dbReference>
<dbReference type="Proteomes" id="UP000077266">
    <property type="component" value="Unassembled WGS sequence"/>
</dbReference>
<reference evidence="1 2" key="1">
    <citation type="journal article" date="2016" name="Mol. Biol. Evol.">
        <title>Comparative Genomics of Early-Diverging Mushroom-Forming Fungi Provides Insights into the Origins of Lignocellulose Decay Capabilities.</title>
        <authorList>
            <person name="Nagy L.G."/>
            <person name="Riley R."/>
            <person name="Tritt A."/>
            <person name="Adam C."/>
            <person name="Daum C."/>
            <person name="Floudas D."/>
            <person name="Sun H."/>
            <person name="Yadav J.S."/>
            <person name="Pangilinan J."/>
            <person name="Larsson K.H."/>
            <person name="Matsuura K."/>
            <person name="Barry K."/>
            <person name="Labutti K."/>
            <person name="Kuo R."/>
            <person name="Ohm R.A."/>
            <person name="Bhattacharya S.S."/>
            <person name="Shirouzu T."/>
            <person name="Yoshinaga Y."/>
            <person name="Martin F.M."/>
            <person name="Grigoriev I.V."/>
            <person name="Hibbett D.S."/>
        </authorList>
    </citation>
    <scope>NUCLEOTIDE SEQUENCE [LARGE SCALE GENOMIC DNA]</scope>
    <source>
        <strain evidence="1 2">HHB12029</strain>
    </source>
</reference>
<dbReference type="AlphaFoldDB" id="A0A166N651"/>
<sequence length="191" mass="20903">MDTMAALVSLAAHVNSLTLFGEGFRNLPTYASEGPRVLCVCISYYCTKHPHGLSLSGTVRELLTSSGTPTPDMRVWPATARSDFPSEPAFLHGASWRIRDARSRHLLSSPALDTMLLLPSSRSSRASTRGTIQTICTTAQQLSRSRHPSYGCASRVQRSTEGYVGGLPSYLKWRPSSSPVDFDFSQRSVVH</sequence>
<protein>
    <submittedName>
        <fullName evidence="1">Uncharacterized protein</fullName>
    </submittedName>
</protein>
<evidence type="ECO:0000313" key="1">
    <source>
        <dbReference type="EMBL" id="KZV78797.1"/>
    </source>
</evidence>
<proteinExistence type="predicted"/>
<dbReference type="InParanoid" id="A0A166N651"/>
<gene>
    <name evidence="1" type="ORF">EXIGLDRAFT_736563</name>
</gene>
<evidence type="ECO:0000313" key="2">
    <source>
        <dbReference type="Proteomes" id="UP000077266"/>
    </source>
</evidence>